<dbReference type="InterPro" id="IPR032675">
    <property type="entry name" value="LRR_dom_sf"/>
</dbReference>
<dbReference type="Gene3D" id="3.80.10.10">
    <property type="entry name" value="Ribonuclease Inhibitor"/>
    <property type="match status" value="1"/>
</dbReference>
<feature type="signal peptide" evidence="1">
    <location>
        <begin position="1"/>
        <end position="21"/>
    </location>
</feature>
<dbReference type="InterPro" id="IPR001611">
    <property type="entry name" value="Leu-rich_rpt"/>
</dbReference>
<name>A0A9J6GW74_HAELO</name>
<dbReference type="EMBL" id="JABSTR010000010">
    <property type="protein sequence ID" value="KAH9379770.1"/>
    <property type="molecule type" value="Genomic_DNA"/>
</dbReference>
<evidence type="ECO:0000313" key="2">
    <source>
        <dbReference type="EMBL" id="KAH9379770.1"/>
    </source>
</evidence>
<evidence type="ECO:0000313" key="3">
    <source>
        <dbReference type="Proteomes" id="UP000821853"/>
    </source>
</evidence>
<keyword evidence="3" id="KW-1185">Reference proteome</keyword>
<keyword evidence="1" id="KW-0732">Signal</keyword>
<comment type="caution">
    <text evidence="2">The sequence shown here is derived from an EMBL/GenBank/DDBJ whole genome shotgun (WGS) entry which is preliminary data.</text>
</comment>
<feature type="chain" id="PRO_5039927503" evidence="1">
    <location>
        <begin position="22"/>
        <end position="229"/>
    </location>
</feature>
<dbReference type="Proteomes" id="UP000821853">
    <property type="component" value="Chromosome 8"/>
</dbReference>
<proteinExistence type="predicted"/>
<organism evidence="2 3">
    <name type="scientific">Haemaphysalis longicornis</name>
    <name type="common">Bush tick</name>
    <dbReference type="NCBI Taxonomy" id="44386"/>
    <lineage>
        <taxon>Eukaryota</taxon>
        <taxon>Metazoa</taxon>
        <taxon>Ecdysozoa</taxon>
        <taxon>Arthropoda</taxon>
        <taxon>Chelicerata</taxon>
        <taxon>Arachnida</taxon>
        <taxon>Acari</taxon>
        <taxon>Parasitiformes</taxon>
        <taxon>Ixodida</taxon>
        <taxon>Ixodoidea</taxon>
        <taxon>Ixodidae</taxon>
        <taxon>Haemaphysalinae</taxon>
        <taxon>Haemaphysalis</taxon>
    </lineage>
</organism>
<dbReference type="VEuPathDB" id="VectorBase:HLOH_047575"/>
<accession>A0A9J6GW74</accession>
<dbReference type="OrthoDB" id="676979at2759"/>
<sequence length="229" mass="25467">MRRAVSTTLLLAAAFLAPCKAHPSSGWKRVCPQADFLMPCRCIEAQIGLRVLCSGISSRRHLQVPFDYLRLYDLNTLTLQRVDFPITVDLFKGLNVVIIKILDSTFKVLDPPEQQGADTNLVLGNKLEGLDVRQTTLDLGNTNLGAMKSLKHVMVDASTINVLRKNWFHGLTRVTSFVIEHTSIARVEDEALSGLDSVEEIKLAANQLSAVQRNYFPNVASKLSHLDLR</sequence>
<dbReference type="AlphaFoldDB" id="A0A9J6GW74"/>
<dbReference type="Pfam" id="PF13855">
    <property type="entry name" value="LRR_8"/>
    <property type="match status" value="1"/>
</dbReference>
<reference evidence="2 3" key="1">
    <citation type="journal article" date="2020" name="Cell">
        <title>Large-Scale Comparative Analyses of Tick Genomes Elucidate Their Genetic Diversity and Vector Capacities.</title>
        <authorList>
            <consortium name="Tick Genome and Microbiome Consortium (TIGMIC)"/>
            <person name="Jia N."/>
            <person name="Wang J."/>
            <person name="Shi W."/>
            <person name="Du L."/>
            <person name="Sun Y."/>
            <person name="Zhan W."/>
            <person name="Jiang J.F."/>
            <person name="Wang Q."/>
            <person name="Zhang B."/>
            <person name="Ji P."/>
            <person name="Bell-Sakyi L."/>
            <person name="Cui X.M."/>
            <person name="Yuan T.T."/>
            <person name="Jiang B.G."/>
            <person name="Yang W.F."/>
            <person name="Lam T.T."/>
            <person name="Chang Q.C."/>
            <person name="Ding S.J."/>
            <person name="Wang X.J."/>
            <person name="Zhu J.G."/>
            <person name="Ruan X.D."/>
            <person name="Zhao L."/>
            <person name="Wei J.T."/>
            <person name="Ye R.Z."/>
            <person name="Que T.C."/>
            <person name="Du C.H."/>
            <person name="Zhou Y.H."/>
            <person name="Cheng J.X."/>
            <person name="Dai P.F."/>
            <person name="Guo W.B."/>
            <person name="Han X.H."/>
            <person name="Huang E.J."/>
            <person name="Li L.F."/>
            <person name="Wei W."/>
            <person name="Gao Y.C."/>
            <person name="Liu J.Z."/>
            <person name="Shao H.Z."/>
            <person name="Wang X."/>
            <person name="Wang C.C."/>
            <person name="Yang T.C."/>
            <person name="Huo Q.B."/>
            <person name="Li W."/>
            <person name="Chen H.Y."/>
            <person name="Chen S.E."/>
            <person name="Zhou L.G."/>
            <person name="Ni X.B."/>
            <person name="Tian J.H."/>
            <person name="Sheng Y."/>
            <person name="Liu T."/>
            <person name="Pan Y.S."/>
            <person name="Xia L.Y."/>
            <person name="Li J."/>
            <person name="Zhao F."/>
            <person name="Cao W.C."/>
        </authorList>
    </citation>
    <scope>NUCLEOTIDE SEQUENCE [LARGE SCALE GENOMIC DNA]</scope>
    <source>
        <strain evidence="2">HaeL-2018</strain>
    </source>
</reference>
<protein>
    <submittedName>
        <fullName evidence="2">Uncharacterized protein</fullName>
    </submittedName>
</protein>
<dbReference type="SUPFAM" id="SSF52058">
    <property type="entry name" value="L domain-like"/>
    <property type="match status" value="1"/>
</dbReference>
<gene>
    <name evidence="2" type="ORF">HPB48_017652</name>
</gene>
<evidence type="ECO:0000256" key="1">
    <source>
        <dbReference type="SAM" id="SignalP"/>
    </source>
</evidence>
<dbReference type="OMA" id="DWLATLV"/>